<evidence type="ECO:0000256" key="6">
    <source>
        <dbReference type="PROSITE-ProRule" id="PRU00169"/>
    </source>
</evidence>
<evidence type="ECO:0000313" key="10">
    <source>
        <dbReference type="EMBL" id="MFC0522035.1"/>
    </source>
</evidence>
<dbReference type="CDD" id="cd00383">
    <property type="entry name" value="trans_reg_C"/>
    <property type="match status" value="1"/>
</dbReference>
<keyword evidence="5" id="KW-0804">Transcription</keyword>
<evidence type="ECO:0000259" key="9">
    <source>
        <dbReference type="PROSITE" id="PS51755"/>
    </source>
</evidence>
<keyword evidence="2" id="KW-0902">Two-component regulatory system</keyword>
<keyword evidence="11" id="KW-1185">Reference proteome</keyword>
<dbReference type="SMART" id="SM00448">
    <property type="entry name" value="REC"/>
    <property type="match status" value="1"/>
</dbReference>
<organism evidence="10 11">
    <name type="scientific">Pontibacillus salicampi</name>
    <dbReference type="NCBI Taxonomy" id="1449801"/>
    <lineage>
        <taxon>Bacteria</taxon>
        <taxon>Bacillati</taxon>
        <taxon>Bacillota</taxon>
        <taxon>Bacilli</taxon>
        <taxon>Bacillales</taxon>
        <taxon>Bacillaceae</taxon>
        <taxon>Pontibacillus</taxon>
    </lineage>
</organism>
<gene>
    <name evidence="10" type="ORF">ACFFGV_00330</name>
</gene>
<dbReference type="PANTHER" id="PTHR48111:SF54">
    <property type="entry name" value="STAGE 0 SPORULATION PROTEIN A HOMOLOG"/>
    <property type="match status" value="1"/>
</dbReference>
<comment type="caution">
    <text evidence="10">The sequence shown here is derived from an EMBL/GenBank/DDBJ whole genome shotgun (WGS) entry which is preliminary data.</text>
</comment>
<dbReference type="RefSeq" id="WP_377344513.1">
    <property type="nucleotide sequence ID" value="NZ_JBHLTP010000001.1"/>
</dbReference>
<feature type="domain" description="OmpR/PhoB-type" evidence="9">
    <location>
        <begin position="125"/>
        <end position="224"/>
    </location>
</feature>
<evidence type="ECO:0000256" key="1">
    <source>
        <dbReference type="ARBA" id="ARBA00022553"/>
    </source>
</evidence>
<dbReference type="InterPro" id="IPR039420">
    <property type="entry name" value="WalR-like"/>
</dbReference>
<dbReference type="Gene3D" id="3.40.50.2300">
    <property type="match status" value="1"/>
</dbReference>
<dbReference type="Gene3D" id="6.10.250.690">
    <property type="match status" value="1"/>
</dbReference>
<evidence type="ECO:0000259" key="8">
    <source>
        <dbReference type="PROSITE" id="PS50110"/>
    </source>
</evidence>
<protein>
    <submittedName>
        <fullName evidence="10">Response regulator transcription factor</fullName>
    </submittedName>
</protein>
<dbReference type="InterPro" id="IPR011006">
    <property type="entry name" value="CheY-like_superfamily"/>
</dbReference>
<evidence type="ECO:0000256" key="4">
    <source>
        <dbReference type="ARBA" id="ARBA00023125"/>
    </source>
</evidence>
<accession>A0ABV6LI07</accession>
<evidence type="ECO:0000313" key="11">
    <source>
        <dbReference type="Proteomes" id="UP001589836"/>
    </source>
</evidence>
<feature type="DNA-binding region" description="OmpR/PhoB-type" evidence="7">
    <location>
        <begin position="125"/>
        <end position="224"/>
    </location>
</feature>
<evidence type="ECO:0000256" key="3">
    <source>
        <dbReference type="ARBA" id="ARBA00023015"/>
    </source>
</evidence>
<dbReference type="PROSITE" id="PS50110">
    <property type="entry name" value="RESPONSE_REGULATORY"/>
    <property type="match status" value="1"/>
</dbReference>
<keyword evidence="3" id="KW-0805">Transcription regulation</keyword>
<dbReference type="PANTHER" id="PTHR48111">
    <property type="entry name" value="REGULATOR OF RPOS"/>
    <property type="match status" value="1"/>
</dbReference>
<evidence type="ECO:0000256" key="5">
    <source>
        <dbReference type="ARBA" id="ARBA00023163"/>
    </source>
</evidence>
<evidence type="ECO:0000256" key="7">
    <source>
        <dbReference type="PROSITE-ProRule" id="PRU01091"/>
    </source>
</evidence>
<keyword evidence="1 6" id="KW-0597">Phosphoprotein</keyword>
<dbReference type="Pfam" id="PF00486">
    <property type="entry name" value="Trans_reg_C"/>
    <property type="match status" value="1"/>
</dbReference>
<dbReference type="PROSITE" id="PS51755">
    <property type="entry name" value="OMPR_PHOB"/>
    <property type="match status" value="1"/>
</dbReference>
<dbReference type="EMBL" id="JBHLTP010000001">
    <property type="protein sequence ID" value="MFC0522035.1"/>
    <property type="molecule type" value="Genomic_DNA"/>
</dbReference>
<sequence>MAQVLVVEDEVSIRSFIVLNLKRAGYEVVEASTGEQALELYRQKEFSVIVLDLMLPGIDGMKVCEYIREMNSHIGIIMLTAKTQEEDKINGLVTGADDYIQKPFSPNELIARIKALLRRVSPVPSSFLSSGPFTFKVEEEKVWKNEALIELTPTEFMLLLELISHPKQLVTRHDLMDKVWGSSYMGDPKIVDVNIRRLRQKIEEDPSDPAFIVTSWGKGYEWSDSVT</sequence>
<dbReference type="Proteomes" id="UP001589836">
    <property type="component" value="Unassembled WGS sequence"/>
</dbReference>
<dbReference type="SUPFAM" id="SSF52172">
    <property type="entry name" value="CheY-like"/>
    <property type="match status" value="1"/>
</dbReference>
<name>A0ABV6LI07_9BACI</name>
<feature type="modified residue" description="4-aspartylphosphate" evidence="6">
    <location>
        <position position="52"/>
    </location>
</feature>
<dbReference type="InterPro" id="IPR001789">
    <property type="entry name" value="Sig_transdc_resp-reg_receiver"/>
</dbReference>
<feature type="domain" description="Response regulatory" evidence="8">
    <location>
        <begin position="3"/>
        <end position="117"/>
    </location>
</feature>
<dbReference type="Gene3D" id="1.10.10.10">
    <property type="entry name" value="Winged helix-like DNA-binding domain superfamily/Winged helix DNA-binding domain"/>
    <property type="match status" value="1"/>
</dbReference>
<dbReference type="Pfam" id="PF00072">
    <property type="entry name" value="Response_reg"/>
    <property type="match status" value="1"/>
</dbReference>
<proteinExistence type="predicted"/>
<keyword evidence="4 7" id="KW-0238">DNA-binding</keyword>
<evidence type="ECO:0000256" key="2">
    <source>
        <dbReference type="ARBA" id="ARBA00023012"/>
    </source>
</evidence>
<reference evidence="10 11" key="1">
    <citation type="submission" date="2024-09" db="EMBL/GenBank/DDBJ databases">
        <authorList>
            <person name="Sun Q."/>
            <person name="Mori K."/>
        </authorList>
    </citation>
    <scope>NUCLEOTIDE SEQUENCE [LARGE SCALE GENOMIC DNA]</scope>
    <source>
        <strain evidence="10 11">NCAIM B.02529</strain>
    </source>
</reference>
<dbReference type="SMART" id="SM00862">
    <property type="entry name" value="Trans_reg_C"/>
    <property type="match status" value="1"/>
</dbReference>
<dbReference type="InterPro" id="IPR001867">
    <property type="entry name" value="OmpR/PhoB-type_DNA-bd"/>
</dbReference>
<dbReference type="InterPro" id="IPR036388">
    <property type="entry name" value="WH-like_DNA-bd_sf"/>
</dbReference>